<evidence type="ECO:0000256" key="12">
    <source>
        <dbReference type="ARBA" id="ARBA00023034"/>
    </source>
</evidence>
<organism evidence="21">
    <name type="scientific">Menopon gallinae</name>
    <name type="common">poultry shaft louse</name>
    <dbReference type="NCBI Taxonomy" id="328185"/>
    <lineage>
        <taxon>Eukaryota</taxon>
        <taxon>Metazoa</taxon>
        <taxon>Ecdysozoa</taxon>
        <taxon>Arthropoda</taxon>
        <taxon>Hexapoda</taxon>
        <taxon>Insecta</taxon>
        <taxon>Pterygota</taxon>
        <taxon>Neoptera</taxon>
        <taxon>Paraneoptera</taxon>
        <taxon>Psocodea</taxon>
        <taxon>Troctomorpha</taxon>
        <taxon>Phthiraptera</taxon>
        <taxon>Amblycera</taxon>
        <taxon>Menoponidae</taxon>
        <taxon>Menopon</taxon>
    </lineage>
</organism>
<dbReference type="GO" id="GO:0042732">
    <property type="term" value="P:D-xylose metabolic process"/>
    <property type="evidence" value="ECO:0007669"/>
    <property type="project" value="InterPro"/>
</dbReference>
<evidence type="ECO:0000256" key="17">
    <source>
        <dbReference type="ARBA" id="ARBA00037859"/>
    </source>
</evidence>
<dbReference type="CDD" id="cd05230">
    <property type="entry name" value="UGD_SDR_e"/>
    <property type="match status" value="1"/>
</dbReference>
<keyword evidence="12" id="KW-0333">Golgi apparatus</keyword>
<evidence type="ECO:0000256" key="11">
    <source>
        <dbReference type="ARBA" id="ARBA00023027"/>
    </source>
</evidence>
<evidence type="ECO:0000256" key="16">
    <source>
        <dbReference type="ARBA" id="ARBA00031585"/>
    </source>
</evidence>
<dbReference type="AlphaFoldDB" id="A0AAW2IGY7"/>
<keyword evidence="10" id="KW-1133">Transmembrane helix</keyword>
<dbReference type="GO" id="GO:0000139">
    <property type="term" value="C:Golgi membrane"/>
    <property type="evidence" value="ECO:0007669"/>
    <property type="project" value="UniProtKB-SubCell"/>
</dbReference>
<comment type="pathway">
    <text evidence="3">Nucleotide-sugar biosynthesis; UDP-alpha-D-xylose biosynthesis; UDP-alpha-D-xylose from UDP-alpha-D-glucuronate: step 1/1.</text>
</comment>
<dbReference type="EMBL" id="JARGDH010000001">
    <property type="protein sequence ID" value="KAL0281312.1"/>
    <property type="molecule type" value="Genomic_DNA"/>
</dbReference>
<evidence type="ECO:0000256" key="13">
    <source>
        <dbReference type="ARBA" id="ARBA00023136"/>
    </source>
</evidence>
<dbReference type="GO" id="GO:0032580">
    <property type="term" value="C:Golgi cisterna membrane"/>
    <property type="evidence" value="ECO:0007669"/>
    <property type="project" value="UniProtKB-SubCell"/>
</dbReference>
<gene>
    <name evidence="21" type="ORF">PYX00_002339</name>
</gene>
<evidence type="ECO:0000259" key="20">
    <source>
        <dbReference type="Pfam" id="PF01370"/>
    </source>
</evidence>
<evidence type="ECO:0000256" key="10">
    <source>
        <dbReference type="ARBA" id="ARBA00022989"/>
    </source>
</evidence>
<evidence type="ECO:0000256" key="5">
    <source>
        <dbReference type="ARBA" id="ARBA00012290"/>
    </source>
</evidence>
<evidence type="ECO:0000256" key="15">
    <source>
        <dbReference type="ARBA" id="ARBA00023239"/>
    </source>
</evidence>
<dbReference type="Pfam" id="PF01370">
    <property type="entry name" value="Epimerase"/>
    <property type="match status" value="1"/>
</dbReference>
<keyword evidence="13" id="KW-0472">Membrane</keyword>
<dbReference type="InterPro" id="IPR044516">
    <property type="entry name" value="UXS-like"/>
</dbReference>
<feature type="domain" description="NAD-dependent epimerase/dehydratase" evidence="20">
    <location>
        <begin position="93"/>
        <end position="318"/>
    </location>
</feature>
<feature type="coiled-coil region" evidence="19">
    <location>
        <begin position="47"/>
        <end position="74"/>
    </location>
</feature>
<evidence type="ECO:0000256" key="6">
    <source>
        <dbReference type="ARBA" id="ARBA00018816"/>
    </source>
</evidence>
<comment type="caution">
    <text evidence="21">The sequence shown here is derived from an EMBL/GenBank/DDBJ whole genome shotgun (WGS) entry which is preliminary data.</text>
</comment>
<dbReference type="GO" id="GO:0070403">
    <property type="term" value="F:NAD+ binding"/>
    <property type="evidence" value="ECO:0007669"/>
    <property type="project" value="InterPro"/>
</dbReference>
<name>A0AAW2IGY7_9NEOP</name>
<keyword evidence="8" id="KW-0210">Decarboxylase</keyword>
<dbReference type="PANTHER" id="PTHR43078:SF6">
    <property type="entry name" value="UDP-GLUCURONIC ACID DECARBOXYLASE 1"/>
    <property type="match status" value="1"/>
</dbReference>
<accession>A0AAW2IGY7</accession>
<dbReference type="FunFam" id="3.40.50.720:FF:000065">
    <property type="entry name" value="UDP-glucuronic acid decarboxylase 1"/>
    <property type="match status" value="1"/>
</dbReference>
<evidence type="ECO:0000256" key="3">
    <source>
        <dbReference type="ARBA" id="ARBA00005100"/>
    </source>
</evidence>
<evidence type="ECO:0000256" key="7">
    <source>
        <dbReference type="ARBA" id="ARBA00022692"/>
    </source>
</evidence>
<dbReference type="EC" id="4.1.1.35" evidence="5"/>
<evidence type="ECO:0000256" key="14">
    <source>
        <dbReference type="ARBA" id="ARBA00023180"/>
    </source>
</evidence>
<evidence type="ECO:0000256" key="18">
    <source>
        <dbReference type="ARBA" id="ARBA00049410"/>
    </source>
</evidence>
<keyword evidence="19" id="KW-0175">Coiled coil</keyword>
<dbReference type="PANTHER" id="PTHR43078">
    <property type="entry name" value="UDP-GLUCURONIC ACID DECARBOXYLASE-RELATED"/>
    <property type="match status" value="1"/>
</dbReference>
<dbReference type="InterPro" id="IPR036291">
    <property type="entry name" value="NAD(P)-bd_dom_sf"/>
</dbReference>
<dbReference type="Gene3D" id="3.40.50.720">
    <property type="entry name" value="NAD(P)-binding Rossmann-like Domain"/>
    <property type="match status" value="1"/>
</dbReference>
<keyword evidence="11" id="KW-0520">NAD</keyword>
<comment type="catalytic activity">
    <reaction evidence="18">
        <text>UDP-alpha-D-glucuronate + H(+) = UDP-alpha-D-xylose + CO2</text>
        <dbReference type="Rhea" id="RHEA:23916"/>
        <dbReference type="ChEBI" id="CHEBI:15378"/>
        <dbReference type="ChEBI" id="CHEBI:16526"/>
        <dbReference type="ChEBI" id="CHEBI:57632"/>
        <dbReference type="ChEBI" id="CHEBI:58052"/>
        <dbReference type="EC" id="4.1.1.35"/>
    </reaction>
    <physiologicalReaction direction="left-to-right" evidence="18">
        <dbReference type="Rhea" id="RHEA:23917"/>
    </physiologicalReaction>
</comment>
<evidence type="ECO:0000256" key="19">
    <source>
        <dbReference type="SAM" id="Coils"/>
    </source>
</evidence>
<evidence type="ECO:0000256" key="2">
    <source>
        <dbReference type="ARBA" id="ARBA00004323"/>
    </source>
</evidence>
<evidence type="ECO:0000256" key="4">
    <source>
        <dbReference type="ARBA" id="ARBA00007505"/>
    </source>
</evidence>
<keyword evidence="9" id="KW-0735">Signal-anchor</keyword>
<dbReference type="SUPFAM" id="SSF51735">
    <property type="entry name" value="NAD(P)-binding Rossmann-fold domains"/>
    <property type="match status" value="1"/>
</dbReference>
<comment type="subcellular location">
    <subcellularLocation>
        <location evidence="2">Golgi apparatus membrane</location>
        <topology evidence="2">Single-pass type II membrane protein</topology>
    </subcellularLocation>
    <subcellularLocation>
        <location evidence="17">Golgi apparatus</location>
        <location evidence="17">Golgi stack membrane</location>
    </subcellularLocation>
</comment>
<dbReference type="Gene3D" id="3.90.25.10">
    <property type="entry name" value="UDP-galactose 4-epimerase, domain 1"/>
    <property type="match status" value="1"/>
</dbReference>
<proteinExistence type="inferred from homology"/>
<dbReference type="InterPro" id="IPR001509">
    <property type="entry name" value="Epimerase_deHydtase"/>
</dbReference>
<sequence>MMKLRTIHLICILASIFFIAVGTFKIFGSVDNEAANTFIKRKFNVNNEAEFGNIVEARQRIKELEEKLTALELRIPKKFPDVKFRNYNSRKRILVTGGAGFVGSHLVDSLMLQGHEVIVVDNFFTGSKRNIEQWIGHENFELMHHDIVNPLFIEVDEIYHLASPASPPHYMFNPVKTIKTNTVGTINVLGLAKRVGAKVLIASTSEVYGDPEVHPQPETYWGHVNPIGPRACYDEGKRVAETLSYAYAKQAKVDVRVARIFNTFGPRMHMNDGRVVSNFILQALKNETITVYGTGKQTRSFQYVSDLVDGLIALMASNFTAPVNLGNPIERTIEDFALIIRDLVGGHSKIKQTLAVEDDPQRRRPDITRARKYLDWEPKVLAISDRSRLPVFGSNLNPLLFQVPLEVGLNKTIEYFSEELKRFRSGRQGKHKKPP</sequence>
<reference evidence="21" key="1">
    <citation type="journal article" date="2024" name="Gigascience">
        <title>Chromosome-level genome of the poultry shaft louse Menopon gallinae provides insight into the host-switching and adaptive evolution of parasitic lice.</title>
        <authorList>
            <person name="Xu Y."/>
            <person name="Ma L."/>
            <person name="Liu S."/>
            <person name="Liang Y."/>
            <person name="Liu Q."/>
            <person name="He Z."/>
            <person name="Tian L."/>
            <person name="Duan Y."/>
            <person name="Cai W."/>
            <person name="Li H."/>
            <person name="Song F."/>
        </authorList>
    </citation>
    <scope>NUCLEOTIDE SEQUENCE</scope>
    <source>
        <strain evidence="21">Cailab_2023a</strain>
    </source>
</reference>
<evidence type="ECO:0000256" key="8">
    <source>
        <dbReference type="ARBA" id="ARBA00022793"/>
    </source>
</evidence>
<keyword evidence="15" id="KW-0456">Lyase</keyword>
<protein>
    <recommendedName>
        <fullName evidence="6">UDP-glucuronic acid decarboxylase 1</fullName>
        <ecNumber evidence="5">4.1.1.35</ecNumber>
    </recommendedName>
    <alternativeName>
        <fullName evidence="16">UDP-glucuronate decarboxylase 1</fullName>
    </alternativeName>
</protein>
<evidence type="ECO:0000256" key="9">
    <source>
        <dbReference type="ARBA" id="ARBA00022968"/>
    </source>
</evidence>
<evidence type="ECO:0000256" key="1">
    <source>
        <dbReference type="ARBA" id="ARBA00001911"/>
    </source>
</evidence>
<keyword evidence="14" id="KW-0325">Glycoprotein</keyword>
<comment type="similarity">
    <text evidence="4">Belongs to the NAD(P)-dependent epimerase/dehydratase family. UDP-glucuronic acid decarboxylase subfamily.</text>
</comment>
<evidence type="ECO:0000313" key="21">
    <source>
        <dbReference type="EMBL" id="KAL0281312.1"/>
    </source>
</evidence>
<dbReference type="GO" id="GO:0048040">
    <property type="term" value="F:UDP-glucuronate decarboxylase activity"/>
    <property type="evidence" value="ECO:0007669"/>
    <property type="project" value="UniProtKB-EC"/>
</dbReference>
<keyword evidence="7" id="KW-0812">Transmembrane</keyword>
<comment type="cofactor">
    <cofactor evidence="1">
        <name>NAD(+)</name>
        <dbReference type="ChEBI" id="CHEBI:57540"/>
    </cofactor>
</comment>